<dbReference type="GO" id="GO:0009102">
    <property type="term" value="P:biotin biosynthetic process"/>
    <property type="evidence" value="ECO:0007669"/>
    <property type="project" value="UniProtKB-UniRule"/>
</dbReference>
<sequence>MGSFLITGTDTGVGKTFVTYNLAYTLRSLGVRVGCFKPVETGVSGLPADGTLLAGVTEQDLSEVVPVRYTLPVAPYAAQLEGEDPLSLDELRDRFEKLRSRYEVLLVEGAGGIAVPLLRNYTYGDLAREWDLEVLVVGRAGLGTLNHTFLTLFYAKSLGLRVRGVILNRFSGSDPSERTNPLVVKEMTGFEPVCLRESESLLLPEEERRLLLNLVGF</sequence>
<proteinExistence type="inferred from homology"/>
<evidence type="ECO:0000256" key="8">
    <source>
        <dbReference type="ARBA" id="ARBA00047386"/>
    </source>
</evidence>
<evidence type="ECO:0000256" key="9">
    <source>
        <dbReference type="HAMAP-Rule" id="MF_00336"/>
    </source>
</evidence>
<dbReference type="SUPFAM" id="SSF52540">
    <property type="entry name" value="P-loop containing nucleoside triphosphate hydrolases"/>
    <property type="match status" value="1"/>
</dbReference>
<keyword evidence="5 9" id="KW-0093">Biotin biosynthesis</keyword>
<dbReference type="PANTHER" id="PTHR43210:SF2">
    <property type="entry name" value="ATP-DEPENDENT DETHIOBIOTIN SYNTHETASE BIOD 2"/>
    <property type="match status" value="1"/>
</dbReference>
<evidence type="ECO:0000256" key="3">
    <source>
        <dbReference type="ARBA" id="ARBA00022723"/>
    </source>
</evidence>
<reference evidence="10" key="1">
    <citation type="journal article" date="2020" name="mSystems">
        <title>Genome- and Community-Level Interaction Insights into Carbon Utilization and Element Cycling Functions of Hydrothermarchaeota in Hydrothermal Sediment.</title>
        <authorList>
            <person name="Zhou Z."/>
            <person name="Liu Y."/>
            <person name="Xu W."/>
            <person name="Pan J."/>
            <person name="Luo Z.H."/>
            <person name="Li M."/>
        </authorList>
    </citation>
    <scope>NUCLEOTIDE SEQUENCE [LARGE SCALE GENOMIC DNA]</scope>
    <source>
        <strain evidence="10">HyVt-501</strain>
    </source>
</reference>
<dbReference type="Proteomes" id="UP000885792">
    <property type="component" value="Unassembled WGS sequence"/>
</dbReference>
<keyword evidence="3 9" id="KW-0479">Metal-binding</keyword>
<evidence type="ECO:0000256" key="4">
    <source>
        <dbReference type="ARBA" id="ARBA00022741"/>
    </source>
</evidence>
<dbReference type="CDD" id="cd03109">
    <property type="entry name" value="DTBS"/>
    <property type="match status" value="1"/>
</dbReference>
<evidence type="ECO:0000256" key="2">
    <source>
        <dbReference type="ARBA" id="ARBA00022598"/>
    </source>
</evidence>
<evidence type="ECO:0000256" key="7">
    <source>
        <dbReference type="ARBA" id="ARBA00022842"/>
    </source>
</evidence>
<evidence type="ECO:0000256" key="1">
    <source>
        <dbReference type="ARBA" id="ARBA00022490"/>
    </source>
</evidence>
<dbReference type="GO" id="GO:0000287">
    <property type="term" value="F:magnesium ion binding"/>
    <property type="evidence" value="ECO:0007669"/>
    <property type="project" value="UniProtKB-UniRule"/>
</dbReference>
<accession>A0A7C5L5C8</accession>
<organism evidence="10">
    <name type="scientific">Aquifex aeolicus</name>
    <dbReference type="NCBI Taxonomy" id="63363"/>
    <lineage>
        <taxon>Bacteria</taxon>
        <taxon>Pseudomonadati</taxon>
        <taxon>Aquificota</taxon>
        <taxon>Aquificia</taxon>
        <taxon>Aquificales</taxon>
        <taxon>Aquificaceae</taxon>
        <taxon>Aquifex</taxon>
    </lineage>
</organism>
<feature type="binding site" evidence="9">
    <location>
        <position position="49"/>
    </location>
    <ligand>
        <name>Mg(2+)</name>
        <dbReference type="ChEBI" id="CHEBI:18420"/>
    </ligand>
</feature>
<comment type="function">
    <text evidence="9">Catalyzes a mechanistically unusual reaction, the ATP-dependent insertion of CO2 between the N7 and N8 nitrogen atoms of 7,8-diaminopelargonic acid (DAPA, also called 7,8-diammoniononanoate) to form a ureido ring.</text>
</comment>
<keyword evidence="7 9" id="KW-0460">Magnesium</keyword>
<comment type="catalytic activity">
    <reaction evidence="9">
        <text>(7R,8S)-7,8-diammoniononanoate + CO2 + ATP = (4R,5S)-dethiobiotin + ADP + phosphate + 3 H(+)</text>
        <dbReference type="Rhea" id="RHEA:15805"/>
        <dbReference type="ChEBI" id="CHEBI:15378"/>
        <dbReference type="ChEBI" id="CHEBI:16526"/>
        <dbReference type="ChEBI" id="CHEBI:30616"/>
        <dbReference type="ChEBI" id="CHEBI:43474"/>
        <dbReference type="ChEBI" id="CHEBI:149469"/>
        <dbReference type="ChEBI" id="CHEBI:149473"/>
        <dbReference type="ChEBI" id="CHEBI:456216"/>
        <dbReference type="EC" id="6.3.3.3"/>
    </reaction>
</comment>
<dbReference type="PANTHER" id="PTHR43210">
    <property type="entry name" value="DETHIOBIOTIN SYNTHETASE"/>
    <property type="match status" value="1"/>
</dbReference>
<comment type="subunit">
    <text evidence="9">Homodimer.</text>
</comment>
<dbReference type="Gene3D" id="3.40.50.300">
    <property type="entry name" value="P-loop containing nucleotide triphosphate hydrolases"/>
    <property type="match status" value="1"/>
</dbReference>
<feature type="active site" evidence="9">
    <location>
        <position position="37"/>
    </location>
</feature>
<protein>
    <recommendedName>
        <fullName evidence="9">ATP-dependent dethiobiotin synthetase BioD</fullName>
        <ecNumber evidence="9">6.3.3.3</ecNumber>
    </recommendedName>
    <alternativeName>
        <fullName evidence="9">DTB synthetase</fullName>
        <shortName evidence="9">DTBS</shortName>
    </alternativeName>
    <alternativeName>
        <fullName evidence="9">Dethiobiotin synthase</fullName>
    </alternativeName>
</protein>
<evidence type="ECO:0000256" key="6">
    <source>
        <dbReference type="ARBA" id="ARBA00022840"/>
    </source>
</evidence>
<gene>
    <name evidence="9 10" type="primary">bioD</name>
    <name evidence="10" type="ORF">ENJ61_03200</name>
</gene>
<dbReference type="GO" id="GO:0004141">
    <property type="term" value="F:dethiobiotin synthase activity"/>
    <property type="evidence" value="ECO:0007669"/>
    <property type="project" value="UniProtKB-UniRule"/>
</dbReference>
<dbReference type="EMBL" id="DRNB01000118">
    <property type="protein sequence ID" value="HHJ63891.1"/>
    <property type="molecule type" value="Genomic_DNA"/>
</dbReference>
<feature type="binding site" evidence="9">
    <location>
        <position position="108"/>
    </location>
    <ligand>
        <name>Mg(2+)</name>
        <dbReference type="ChEBI" id="CHEBI:18420"/>
    </ligand>
</feature>
<comment type="pathway">
    <text evidence="9">Cofactor biosynthesis; biotin biosynthesis; biotin from 7,8-diaminononanoate: step 1/2.</text>
</comment>
<dbReference type="AlphaFoldDB" id="A0A7C5L5C8"/>
<feature type="binding site" evidence="9">
    <location>
        <begin position="168"/>
        <end position="169"/>
    </location>
    <ligand>
        <name>ATP</name>
        <dbReference type="ChEBI" id="CHEBI:30616"/>
    </ligand>
</feature>
<dbReference type="InterPro" id="IPR004472">
    <property type="entry name" value="DTB_synth_BioD"/>
</dbReference>
<keyword evidence="4 9" id="KW-0547">Nucleotide-binding</keyword>
<feature type="binding site" evidence="9">
    <location>
        <position position="41"/>
    </location>
    <ligand>
        <name>substrate</name>
    </ligand>
</feature>
<comment type="similarity">
    <text evidence="9">Belongs to the dethiobiotin synthetase family.</text>
</comment>
<feature type="binding site" evidence="9">
    <location>
        <position position="49"/>
    </location>
    <ligand>
        <name>ATP</name>
        <dbReference type="ChEBI" id="CHEBI:30616"/>
    </ligand>
</feature>
<dbReference type="UniPathway" id="UPA00078">
    <property type="reaction ID" value="UER00161"/>
</dbReference>
<feature type="binding site" evidence="9">
    <location>
        <begin position="108"/>
        <end position="111"/>
    </location>
    <ligand>
        <name>ATP</name>
        <dbReference type="ChEBI" id="CHEBI:30616"/>
    </ligand>
</feature>
<dbReference type="Pfam" id="PF13500">
    <property type="entry name" value="AAA_26"/>
    <property type="match status" value="1"/>
</dbReference>
<dbReference type="PIRSF" id="PIRSF006755">
    <property type="entry name" value="DTB_synth"/>
    <property type="match status" value="1"/>
</dbReference>
<dbReference type="InterPro" id="IPR027417">
    <property type="entry name" value="P-loop_NTPase"/>
</dbReference>
<feature type="binding site" evidence="9">
    <location>
        <begin position="12"/>
        <end position="17"/>
    </location>
    <ligand>
        <name>ATP</name>
        <dbReference type="ChEBI" id="CHEBI:30616"/>
    </ligand>
</feature>
<feature type="binding site" evidence="9">
    <location>
        <position position="205"/>
    </location>
    <ligand>
        <name>ATP</name>
        <dbReference type="ChEBI" id="CHEBI:30616"/>
    </ligand>
</feature>
<dbReference type="NCBIfam" id="TIGR00347">
    <property type="entry name" value="bioD"/>
    <property type="match status" value="1"/>
</dbReference>
<dbReference type="EC" id="6.3.3.3" evidence="9"/>
<comment type="catalytic activity">
    <reaction evidence="8">
        <text>(7R,8S)-8-amino-7-(carboxyamino)nonanoate + ATP = (4R,5S)-dethiobiotin + ADP + phosphate + H(+)</text>
        <dbReference type="Rhea" id="RHEA:63684"/>
        <dbReference type="ChEBI" id="CHEBI:15378"/>
        <dbReference type="ChEBI" id="CHEBI:30616"/>
        <dbReference type="ChEBI" id="CHEBI:43474"/>
        <dbReference type="ChEBI" id="CHEBI:149470"/>
        <dbReference type="ChEBI" id="CHEBI:149473"/>
        <dbReference type="ChEBI" id="CHEBI:456216"/>
    </reaction>
</comment>
<keyword evidence="2 9" id="KW-0436">Ligase</keyword>
<comment type="subcellular location">
    <subcellularLocation>
        <location evidence="9">Cytoplasm</location>
    </subcellularLocation>
</comment>
<evidence type="ECO:0000313" key="10">
    <source>
        <dbReference type="EMBL" id="HHJ63891.1"/>
    </source>
</evidence>
<name>A0A7C5L5C8_AQUAO</name>
<comment type="caution">
    <text evidence="10">The sequence shown here is derived from an EMBL/GenBank/DDBJ whole genome shotgun (WGS) entry which is preliminary data.</text>
</comment>
<comment type="caution">
    <text evidence="9">Lacks conserved residue(s) required for the propagation of feature annotation.</text>
</comment>
<evidence type="ECO:0000256" key="5">
    <source>
        <dbReference type="ARBA" id="ARBA00022756"/>
    </source>
</evidence>
<keyword evidence="1 9" id="KW-0963">Cytoplasm</keyword>
<dbReference type="GO" id="GO:0005524">
    <property type="term" value="F:ATP binding"/>
    <property type="evidence" value="ECO:0007669"/>
    <property type="project" value="UniProtKB-UniRule"/>
</dbReference>
<dbReference type="GO" id="GO:0005829">
    <property type="term" value="C:cytosol"/>
    <property type="evidence" value="ECO:0007669"/>
    <property type="project" value="TreeGrafter"/>
</dbReference>
<keyword evidence="6 9" id="KW-0067">ATP-binding</keyword>
<feature type="binding site" evidence="9">
    <location>
        <position position="16"/>
    </location>
    <ligand>
        <name>Mg(2+)</name>
        <dbReference type="ChEBI" id="CHEBI:18420"/>
    </ligand>
</feature>
<dbReference type="HAMAP" id="MF_00336">
    <property type="entry name" value="BioD"/>
    <property type="match status" value="1"/>
</dbReference>
<comment type="cofactor">
    <cofactor evidence="9">
        <name>Mg(2+)</name>
        <dbReference type="ChEBI" id="CHEBI:18420"/>
    </cofactor>
</comment>